<organism evidence="3 4">
    <name type="scientific">Ammonicoccus fulvus</name>
    <dbReference type="NCBI Taxonomy" id="3138240"/>
    <lineage>
        <taxon>Bacteria</taxon>
        <taxon>Bacillati</taxon>
        <taxon>Actinomycetota</taxon>
        <taxon>Actinomycetes</taxon>
        <taxon>Propionibacteriales</taxon>
        <taxon>Propionibacteriaceae</taxon>
        <taxon>Ammonicoccus</taxon>
    </lineage>
</organism>
<protein>
    <recommendedName>
        <fullName evidence="2">Antitoxin</fullName>
    </recommendedName>
</protein>
<comment type="function">
    <text evidence="2">Antitoxin component of a type II toxin-antitoxin (TA) system.</text>
</comment>
<reference evidence="3 4" key="1">
    <citation type="submission" date="2024-04" db="EMBL/GenBank/DDBJ databases">
        <title>Isolation of an actinomycete strain from pig manure.</title>
        <authorList>
            <person name="Gong T."/>
            <person name="Yu Z."/>
            <person name="An M."/>
            <person name="Wei C."/>
            <person name="Yang W."/>
            <person name="Liu L."/>
        </authorList>
    </citation>
    <scope>NUCLEOTIDE SEQUENCE [LARGE SCALE GENOMIC DNA]</scope>
    <source>
        <strain evidence="3 4">ZF39</strain>
    </source>
</reference>
<name>A0ABZ3FQZ3_9ACTN</name>
<dbReference type="Proteomes" id="UP001442841">
    <property type="component" value="Chromosome"/>
</dbReference>
<evidence type="ECO:0000313" key="3">
    <source>
        <dbReference type="EMBL" id="XAN08506.1"/>
    </source>
</evidence>
<comment type="similarity">
    <text evidence="1 2">Belongs to the phD/YefM antitoxin family.</text>
</comment>
<evidence type="ECO:0000256" key="1">
    <source>
        <dbReference type="ARBA" id="ARBA00009981"/>
    </source>
</evidence>
<proteinExistence type="inferred from homology"/>
<dbReference type="InterPro" id="IPR036165">
    <property type="entry name" value="YefM-like_sf"/>
</dbReference>
<dbReference type="RefSeq" id="WP_425309964.1">
    <property type="nucleotide sequence ID" value="NZ_CP154795.1"/>
</dbReference>
<dbReference type="Pfam" id="PF02604">
    <property type="entry name" value="PhdYeFM_antitox"/>
    <property type="match status" value="1"/>
</dbReference>
<dbReference type="SUPFAM" id="SSF143120">
    <property type="entry name" value="YefM-like"/>
    <property type="match status" value="1"/>
</dbReference>
<gene>
    <name evidence="3" type="ORF">AADG42_14745</name>
</gene>
<accession>A0ABZ3FQZ3</accession>
<dbReference type="NCBIfam" id="TIGR01552">
    <property type="entry name" value="phd_fam"/>
    <property type="match status" value="1"/>
</dbReference>
<evidence type="ECO:0000313" key="4">
    <source>
        <dbReference type="Proteomes" id="UP001442841"/>
    </source>
</evidence>
<dbReference type="EMBL" id="CP154795">
    <property type="protein sequence ID" value="XAN08506.1"/>
    <property type="molecule type" value="Genomic_DNA"/>
</dbReference>
<dbReference type="InterPro" id="IPR006442">
    <property type="entry name" value="Antitoxin_Phd/YefM"/>
</dbReference>
<evidence type="ECO:0000256" key="2">
    <source>
        <dbReference type="RuleBase" id="RU362080"/>
    </source>
</evidence>
<dbReference type="Gene3D" id="3.40.1620.10">
    <property type="entry name" value="YefM-like domain"/>
    <property type="match status" value="1"/>
</dbReference>
<keyword evidence="4" id="KW-1185">Reference proteome</keyword>
<sequence length="78" mass="8767">MTTMSAREFNQDVSGAKRAAQAGPVVITDRGEAAFVLLSIEEYRRLKERRSLVEILRMDEDVEFEPVVSRSLPQAADL</sequence>